<dbReference type="InterPro" id="IPR004843">
    <property type="entry name" value="Calcineurin-like_PHP"/>
</dbReference>
<dbReference type="Pfam" id="PF00149">
    <property type="entry name" value="Metallophos"/>
    <property type="match status" value="1"/>
</dbReference>
<evidence type="ECO:0000259" key="2">
    <source>
        <dbReference type="Pfam" id="PF00149"/>
    </source>
</evidence>
<dbReference type="EMBL" id="MFRC01000028">
    <property type="protein sequence ID" value="OGH89747.1"/>
    <property type="molecule type" value="Genomic_DNA"/>
</dbReference>
<dbReference type="GO" id="GO:0016787">
    <property type="term" value="F:hydrolase activity"/>
    <property type="evidence" value="ECO:0007669"/>
    <property type="project" value="InterPro"/>
</dbReference>
<organism evidence="3 4">
    <name type="scientific">Candidatus Magasanikbacteria bacterium RIFOXYD2_FULL_36_9</name>
    <dbReference type="NCBI Taxonomy" id="1798707"/>
    <lineage>
        <taxon>Bacteria</taxon>
        <taxon>Candidatus Magasanikiibacteriota</taxon>
    </lineage>
</organism>
<evidence type="ECO:0000313" key="4">
    <source>
        <dbReference type="Proteomes" id="UP000178490"/>
    </source>
</evidence>
<keyword evidence="1" id="KW-0812">Transmembrane</keyword>
<dbReference type="Gene3D" id="3.60.21.10">
    <property type="match status" value="1"/>
</dbReference>
<protein>
    <recommendedName>
        <fullName evidence="2">Calcineurin-like phosphoesterase domain-containing protein</fullName>
    </recommendedName>
</protein>
<gene>
    <name evidence="3" type="ORF">A2537_02770</name>
</gene>
<dbReference type="InterPro" id="IPR051158">
    <property type="entry name" value="Metallophosphoesterase_sf"/>
</dbReference>
<accession>A0A1F6P0P0</accession>
<feature type="transmembrane region" description="Helical" evidence="1">
    <location>
        <begin position="39"/>
        <end position="60"/>
    </location>
</feature>
<name>A0A1F6P0P0_9BACT</name>
<keyword evidence="1" id="KW-0472">Membrane</keyword>
<dbReference type="AlphaFoldDB" id="A0A1F6P0P0"/>
<evidence type="ECO:0000313" key="3">
    <source>
        <dbReference type="EMBL" id="OGH89747.1"/>
    </source>
</evidence>
<comment type="caution">
    <text evidence="3">The sequence shown here is derived from an EMBL/GenBank/DDBJ whole genome shotgun (WGS) entry which is preliminary data.</text>
</comment>
<dbReference type="PANTHER" id="PTHR31302">
    <property type="entry name" value="TRANSMEMBRANE PROTEIN WITH METALLOPHOSPHOESTERASE DOMAIN-RELATED"/>
    <property type="match status" value="1"/>
</dbReference>
<proteinExistence type="predicted"/>
<dbReference type="InterPro" id="IPR029052">
    <property type="entry name" value="Metallo-depent_PP-like"/>
</dbReference>
<feature type="domain" description="Calcineurin-like phosphoesterase" evidence="2">
    <location>
        <begin position="81"/>
        <end position="259"/>
    </location>
</feature>
<dbReference type="Proteomes" id="UP000178490">
    <property type="component" value="Unassembled WGS sequence"/>
</dbReference>
<dbReference type="CDD" id="cd07385">
    <property type="entry name" value="MPP_YkuE_C"/>
    <property type="match status" value="1"/>
</dbReference>
<feature type="transmembrane region" description="Helical" evidence="1">
    <location>
        <begin position="6"/>
        <end position="23"/>
    </location>
</feature>
<sequence length="324" mass="36854">MNFYSILIYEAILVSTLLLVWVIRDLKQPGLFLNRYKKISYLIITLLSLIIICAIDARFIERNIIVKNEFDFVSPNLKSPLKVVFISDIHVGKYKKLAWTQKIVNNINTIHPDVILIGGDFISNEGTFEDETKYLEPLKELANKYPIYYVFGNHEYGVSGNTVSDIRRQTGDRSELLTKRMNELGISLLLNQLKCPKIKDETICLFGIDDIWGASLNFKELKNWDKNIPLILLAHNPDAVLFYPKDEPLPTISLTGHTHGGQIRLPFIGPLGDAKIVLPKVFYKGLNDWRGMKLFTSVGLGESGGPIRFWNPPEIAIINLKPQN</sequence>
<evidence type="ECO:0000256" key="1">
    <source>
        <dbReference type="SAM" id="Phobius"/>
    </source>
</evidence>
<reference evidence="3 4" key="1">
    <citation type="journal article" date="2016" name="Nat. Commun.">
        <title>Thousands of microbial genomes shed light on interconnected biogeochemical processes in an aquifer system.</title>
        <authorList>
            <person name="Anantharaman K."/>
            <person name="Brown C.T."/>
            <person name="Hug L.A."/>
            <person name="Sharon I."/>
            <person name="Castelle C.J."/>
            <person name="Probst A.J."/>
            <person name="Thomas B.C."/>
            <person name="Singh A."/>
            <person name="Wilkins M.J."/>
            <person name="Karaoz U."/>
            <person name="Brodie E.L."/>
            <person name="Williams K.H."/>
            <person name="Hubbard S.S."/>
            <person name="Banfield J.F."/>
        </authorList>
    </citation>
    <scope>NUCLEOTIDE SEQUENCE [LARGE SCALE GENOMIC DNA]</scope>
</reference>
<dbReference type="SUPFAM" id="SSF56300">
    <property type="entry name" value="Metallo-dependent phosphatases"/>
    <property type="match status" value="1"/>
</dbReference>
<keyword evidence="1" id="KW-1133">Transmembrane helix</keyword>
<dbReference type="PANTHER" id="PTHR31302:SF0">
    <property type="entry name" value="TRANSMEMBRANE PROTEIN WITH METALLOPHOSPHOESTERASE DOMAIN"/>
    <property type="match status" value="1"/>
</dbReference>